<sequence>MDIKVIGASRLCDGVSVWLDSRQDWSPDFSRARAFLDTEIADVFARAQRDEQANLVVDARVIEVERGDAGILPSVAREKMRAFGPSIATPEHGVVSTNAPPLTKTLAAAAGVYRYDEHERQFLRDRAAIFRDQVRRRLSGELSEDEFKPLRLMNGLYLQLHGYMLRVAMPYGGMSAAQMRCLAALARRFDRGYGHFTTRQNIQFNWIRLQDVPDILDFLAEADLHAIQTSGNCVRNVTTDHFAGAAADEIVDPRLYAEVLRQWSTDHPELTYLPRKFKIAMTGSPVDRAAVRVHDIGLLAYRNAEGETGFQVYGGGGLGRTPVIGVKVRHWLPEADLLRYVEAILRVYNAMGRRDNIYKARIKILIRDLKPDVFIAMIEDEFAAMEPAYCRLEPEIIAAVSERFVQPSLQNDLPSSSPDLAAQREREPGFSDWLDNNVFPHRQKGYRSVALSLKPPGGVPGDATADEMDLIADLAEKHAFGEIRVAHQQNLVLPHVREDALLDLWRSLRGTQLAEAHIGLITDIISCPGMDYCALATARSIPLAQRLSRHFSDRSDRPAIGPLDLHVSGCINACGHHHVAHIGLLGLEKNGEESYQITLGGSADEQAAIGEIVGPAFSADEAVEAVDQIVSVYLRERAHKETFIAFYRRVGAEPFKEALYARA</sequence>
<feature type="domain" description="Nitrite/sulphite reductase 4Fe-4S" evidence="7">
    <location>
        <begin position="230"/>
        <end position="382"/>
    </location>
</feature>
<dbReference type="SUPFAM" id="SSF55124">
    <property type="entry name" value="Nitrite/Sulfite reductase N-terminal domain-like"/>
    <property type="match status" value="2"/>
</dbReference>
<dbReference type="Gene3D" id="3.30.413.10">
    <property type="entry name" value="Sulfite Reductase Hemoprotein, domain 1"/>
    <property type="match status" value="2"/>
</dbReference>
<accession>A0A2S6NHA7</accession>
<comment type="caution">
    <text evidence="9">The sequence shown here is derived from an EMBL/GenBank/DDBJ whole genome shotgun (WGS) entry which is preliminary data.</text>
</comment>
<dbReference type="Pfam" id="PF01077">
    <property type="entry name" value="NIR_SIR"/>
    <property type="match status" value="2"/>
</dbReference>
<evidence type="ECO:0000256" key="3">
    <source>
        <dbReference type="ARBA" id="ARBA00022723"/>
    </source>
</evidence>
<dbReference type="GO" id="GO:0046872">
    <property type="term" value="F:metal ion binding"/>
    <property type="evidence" value="ECO:0007669"/>
    <property type="project" value="UniProtKB-KW"/>
</dbReference>
<keyword evidence="1" id="KW-0004">4Fe-4S</keyword>
<dbReference type="InterPro" id="IPR051329">
    <property type="entry name" value="NIR_SIR_4Fe-4S"/>
</dbReference>
<evidence type="ECO:0000259" key="7">
    <source>
        <dbReference type="Pfam" id="PF01077"/>
    </source>
</evidence>
<gene>
    <name evidence="9" type="ORF">CCR94_00295</name>
</gene>
<name>A0A2S6NHA7_9HYPH</name>
<protein>
    <submittedName>
        <fullName evidence="9">Nitrite reductase</fullName>
    </submittedName>
</protein>
<evidence type="ECO:0000256" key="2">
    <source>
        <dbReference type="ARBA" id="ARBA00022617"/>
    </source>
</evidence>
<dbReference type="GO" id="GO:0016491">
    <property type="term" value="F:oxidoreductase activity"/>
    <property type="evidence" value="ECO:0007669"/>
    <property type="project" value="UniProtKB-KW"/>
</dbReference>
<dbReference type="InterPro" id="IPR006066">
    <property type="entry name" value="NO2/SO3_Rdtase_FeS/sirohaem_BS"/>
</dbReference>
<dbReference type="SUPFAM" id="SSF56014">
    <property type="entry name" value="Nitrite and sulphite reductase 4Fe-4S domain-like"/>
    <property type="match status" value="2"/>
</dbReference>
<evidence type="ECO:0000256" key="4">
    <source>
        <dbReference type="ARBA" id="ARBA00023002"/>
    </source>
</evidence>
<keyword evidence="2" id="KW-0349">Heme</keyword>
<dbReference type="PRINTS" id="PR00397">
    <property type="entry name" value="SIROHAEM"/>
</dbReference>
<dbReference type="InterPro" id="IPR036136">
    <property type="entry name" value="Nit/Sulf_reduc_fer-like_dom_sf"/>
</dbReference>
<keyword evidence="3" id="KW-0479">Metal-binding</keyword>
<keyword evidence="4" id="KW-0560">Oxidoreductase</keyword>
<dbReference type="OrthoDB" id="9803707at2"/>
<dbReference type="Gene3D" id="3.90.480.10">
    <property type="entry name" value="Sulfite Reductase Hemoprotein,Domain 2"/>
    <property type="match status" value="1"/>
</dbReference>
<keyword evidence="5" id="KW-0408">Iron</keyword>
<organism evidence="9 10">
    <name type="scientific">Rhodoblastus sphagnicola</name>
    <dbReference type="NCBI Taxonomy" id="333368"/>
    <lineage>
        <taxon>Bacteria</taxon>
        <taxon>Pseudomonadati</taxon>
        <taxon>Pseudomonadota</taxon>
        <taxon>Alphaproteobacteria</taxon>
        <taxon>Hyphomicrobiales</taxon>
        <taxon>Rhodoblastaceae</taxon>
        <taxon>Rhodoblastus</taxon>
    </lineage>
</organism>
<proteinExistence type="predicted"/>
<dbReference type="PANTHER" id="PTHR32439:SF9">
    <property type="entry name" value="BLR3264 PROTEIN"/>
    <property type="match status" value="1"/>
</dbReference>
<dbReference type="PANTHER" id="PTHR32439">
    <property type="entry name" value="FERREDOXIN--NITRITE REDUCTASE, CHLOROPLASTIC"/>
    <property type="match status" value="1"/>
</dbReference>
<reference evidence="9 10" key="1">
    <citation type="journal article" date="2018" name="Arch. Microbiol.">
        <title>New insights into the metabolic potential of the phototrophic purple bacterium Rhodopila globiformis DSM 161(T) from its draft genome sequence and evidence for a vanadium-dependent nitrogenase.</title>
        <authorList>
            <person name="Imhoff J.F."/>
            <person name="Rahn T."/>
            <person name="Kunzel S."/>
            <person name="Neulinger S.C."/>
        </authorList>
    </citation>
    <scope>NUCLEOTIDE SEQUENCE [LARGE SCALE GENOMIC DNA]</scope>
    <source>
        <strain evidence="9 10">DSM 16996</strain>
    </source>
</reference>
<keyword evidence="10" id="KW-1185">Reference proteome</keyword>
<dbReference type="InterPro" id="IPR006067">
    <property type="entry name" value="NO2/SO3_Rdtase_4Fe4S_dom"/>
</dbReference>
<dbReference type="Proteomes" id="UP000239089">
    <property type="component" value="Unassembled WGS sequence"/>
</dbReference>
<dbReference type="EMBL" id="NHSJ01000008">
    <property type="protein sequence ID" value="PPQ33981.1"/>
    <property type="molecule type" value="Genomic_DNA"/>
</dbReference>
<keyword evidence="6" id="KW-0411">Iron-sulfur</keyword>
<dbReference type="RefSeq" id="WP_104505905.1">
    <property type="nucleotide sequence ID" value="NZ_JACIGC010000041.1"/>
</dbReference>
<feature type="domain" description="Nitrite/sulphite reductase 4Fe-4S" evidence="7">
    <location>
        <begin position="522"/>
        <end position="659"/>
    </location>
</feature>
<feature type="domain" description="Nitrite/Sulfite reductase ferredoxin-like" evidence="8">
    <location>
        <begin position="441"/>
        <end position="509"/>
    </location>
</feature>
<evidence type="ECO:0000259" key="8">
    <source>
        <dbReference type="Pfam" id="PF03460"/>
    </source>
</evidence>
<dbReference type="GO" id="GO:0020037">
    <property type="term" value="F:heme binding"/>
    <property type="evidence" value="ECO:0007669"/>
    <property type="project" value="InterPro"/>
</dbReference>
<dbReference type="InterPro" id="IPR021270">
    <property type="entry name" value="DUF2849"/>
</dbReference>
<evidence type="ECO:0000313" key="9">
    <source>
        <dbReference type="EMBL" id="PPQ33981.1"/>
    </source>
</evidence>
<dbReference type="Pfam" id="PF03460">
    <property type="entry name" value="NIR_SIR_ferr"/>
    <property type="match status" value="2"/>
</dbReference>
<evidence type="ECO:0000256" key="5">
    <source>
        <dbReference type="ARBA" id="ARBA00023004"/>
    </source>
</evidence>
<dbReference type="InterPro" id="IPR045854">
    <property type="entry name" value="NO2/SO3_Rdtase_4Fe4S_sf"/>
</dbReference>
<dbReference type="GO" id="GO:0051539">
    <property type="term" value="F:4 iron, 4 sulfur cluster binding"/>
    <property type="evidence" value="ECO:0007669"/>
    <property type="project" value="UniProtKB-KW"/>
</dbReference>
<dbReference type="AlphaFoldDB" id="A0A2S6NHA7"/>
<feature type="domain" description="Nitrite/Sulfite reductase ferredoxin-like" evidence="8">
    <location>
        <begin position="161"/>
        <end position="222"/>
    </location>
</feature>
<dbReference type="InterPro" id="IPR005117">
    <property type="entry name" value="NiRdtase/SiRdtase_haem-b_fer"/>
</dbReference>
<evidence type="ECO:0000313" key="10">
    <source>
        <dbReference type="Proteomes" id="UP000239089"/>
    </source>
</evidence>
<evidence type="ECO:0000256" key="6">
    <source>
        <dbReference type="ARBA" id="ARBA00023014"/>
    </source>
</evidence>
<evidence type="ECO:0000256" key="1">
    <source>
        <dbReference type="ARBA" id="ARBA00022485"/>
    </source>
</evidence>
<dbReference type="Pfam" id="PF11011">
    <property type="entry name" value="DUF2849"/>
    <property type="match status" value="1"/>
</dbReference>